<organism evidence="2">
    <name type="scientific">bioreactor metagenome</name>
    <dbReference type="NCBI Taxonomy" id="1076179"/>
    <lineage>
        <taxon>unclassified sequences</taxon>
        <taxon>metagenomes</taxon>
        <taxon>ecological metagenomes</taxon>
    </lineage>
</organism>
<proteinExistence type="predicted"/>
<feature type="region of interest" description="Disordered" evidence="1">
    <location>
        <begin position="1"/>
        <end position="28"/>
    </location>
</feature>
<sequence>MGDIDQGIPPSRFESMAPGSHTPHTSYLGNAPHFMVVYIYGVVRQRAGDVVAPILPTGAVVNISAAIDENILSSDHQLQMACVIM</sequence>
<evidence type="ECO:0000256" key="1">
    <source>
        <dbReference type="SAM" id="MobiDB-lite"/>
    </source>
</evidence>
<dbReference type="AlphaFoldDB" id="A0A645H926"/>
<comment type="caution">
    <text evidence="2">The sequence shown here is derived from an EMBL/GenBank/DDBJ whole genome shotgun (WGS) entry which is preliminary data.</text>
</comment>
<dbReference type="EMBL" id="VSSQ01084207">
    <property type="protein sequence ID" value="MPN32283.1"/>
    <property type="molecule type" value="Genomic_DNA"/>
</dbReference>
<evidence type="ECO:0000313" key="2">
    <source>
        <dbReference type="EMBL" id="MPN32283.1"/>
    </source>
</evidence>
<gene>
    <name evidence="2" type="ORF">SDC9_179761</name>
</gene>
<accession>A0A645H926</accession>
<protein>
    <submittedName>
        <fullName evidence="2">Uncharacterized protein</fullName>
    </submittedName>
</protein>
<reference evidence="2" key="1">
    <citation type="submission" date="2019-08" db="EMBL/GenBank/DDBJ databases">
        <authorList>
            <person name="Kucharzyk K."/>
            <person name="Murdoch R.W."/>
            <person name="Higgins S."/>
            <person name="Loffler F."/>
        </authorList>
    </citation>
    <scope>NUCLEOTIDE SEQUENCE</scope>
</reference>
<name>A0A645H926_9ZZZZ</name>